<keyword evidence="10 12" id="KW-0368">Histidine biosynthesis</keyword>
<dbReference type="AlphaFoldDB" id="A0A244CRB6"/>
<dbReference type="GO" id="GO:0004399">
    <property type="term" value="F:histidinol dehydrogenase activity"/>
    <property type="evidence" value="ECO:0007669"/>
    <property type="project" value="UniProtKB-UniRule"/>
</dbReference>
<keyword evidence="8 12" id="KW-0560">Oxidoreductase</keyword>
<evidence type="ECO:0000256" key="10">
    <source>
        <dbReference type="ARBA" id="ARBA00023102"/>
    </source>
</evidence>
<evidence type="ECO:0000256" key="6">
    <source>
        <dbReference type="ARBA" id="ARBA00022723"/>
    </source>
</evidence>
<evidence type="ECO:0000313" key="19">
    <source>
        <dbReference type="Proteomes" id="UP000194841"/>
    </source>
</evidence>
<dbReference type="InterPro" id="IPR001692">
    <property type="entry name" value="Histidinol_DH_CS"/>
</dbReference>
<feature type="binding site" evidence="12 16">
    <location>
        <position position="261"/>
    </location>
    <ligand>
        <name>Zn(2+)</name>
        <dbReference type="ChEBI" id="CHEBI:29105"/>
    </ligand>
</feature>
<dbReference type="InterPro" id="IPR016161">
    <property type="entry name" value="Ald_DH/histidinol_DH"/>
</dbReference>
<evidence type="ECO:0000256" key="5">
    <source>
        <dbReference type="ARBA" id="ARBA00022605"/>
    </source>
</evidence>
<gene>
    <name evidence="12" type="primary">hisD</name>
    <name evidence="18" type="ORF">B1199_07120</name>
</gene>
<feature type="binding site" evidence="12 15">
    <location>
        <position position="359"/>
    </location>
    <ligand>
        <name>substrate</name>
    </ligand>
</feature>
<dbReference type="Gene3D" id="3.40.50.1980">
    <property type="entry name" value="Nitrogenase molybdenum iron protein domain"/>
    <property type="match status" value="2"/>
</dbReference>
<feature type="binding site" evidence="12 15">
    <location>
        <position position="236"/>
    </location>
    <ligand>
        <name>substrate</name>
    </ligand>
</feature>
<evidence type="ECO:0000256" key="4">
    <source>
        <dbReference type="ARBA" id="ARBA00012965"/>
    </source>
</evidence>
<evidence type="ECO:0000256" key="1">
    <source>
        <dbReference type="ARBA" id="ARBA00003850"/>
    </source>
</evidence>
<evidence type="ECO:0000256" key="17">
    <source>
        <dbReference type="RuleBase" id="RU004175"/>
    </source>
</evidence>
<dbReference type="InterPro" id="IPR022695">
    <property type="entry name" value="Histidinol_DH_monofunct"/>
</dbReference>
<keyword evidence="5 12" id="KW-0028">Amino-acid biosynthesis</keyword>
<dbReference type="PROSITE" id="PS00611">
    <property type="entry name" value="HISOL_DEHYDROGENASE"/>
    <property type="match status" value="1"/>
</dbReference>
<feature type="binding site" evidence="12 15">
    <location>
        <position position="261"/>
    </location>
    <ligand>
        <name>substrate</name>
    </ligand>
</feature>
<dbReference type="PRINTS" id="PR00083">
    <property type="entry name" value="HOLDHDRGNASE"/>
</dbReference>
<feature type="binding site" evidence="12 16">
    <location>
        <position position="418"/>
    </location>
    <ligand>
        <name>Zn(2+)</name>
        <dbReference type="ChEBI" id="CHEBI:29105"/>
    </ligand>
</feature>
<evidence type="ECO:0000256" key="13">
    <source>
        <dbReference type="PIRNR" id="PIRNR000099"/>
    </source>
</evidence>
<dbReference type="Gene3D" id="1.20.5.1300">
    <property type="match status" value="1"/>
</dbReference>
<dbReference type="PIRSF" id="PIRSF000099">
    <property type="entry name" value="Histidinol_dh"/>
    <property type="match status" value="1"/>
</dbReference>
<dbReference type="GO" id="GO:0008270">
    <property type="term" value="F:zinc ion binding"/>
    <property type="evidence" value="ECO:0007669"/>
    <property type="project" value="UniProtKB-UniRule"/>
</dbReference>
<evidence type="ECO:0000256" key="15">
    <source>
        <dbReference type="PIRSR" id="PIRSR000099-3"/>
    </source>
</evidence>
<proteinExistence type="inferred from homology"/>
<feature type="active site" description="Proton acceptor" evidence="12 14">
    <location>
        <position position="326"/>
    </location>
</feature>
<dbReference type="PANTHER" id="PTHR21256:SF2">
    <property type="entry name" value="HISTIDINE BIOSYNTHESIS TRIFUNCTIONAL PROTEIN"/>
    <property type="match status" value="1"/>
</dbReference>
<evidence type="ECO:0000256" key="14">
    <source>
        <dbReference type="PIRSR" id="PIRSR000099-1"/>
    </source>
</evidence>
<dbReference type="GO" id="GO:0051287">
    <property type="term" value="F:NAD binding"/>
    <property type="evidence" value="ECO:0007669"/>
    <property type="project" value="InterPro"/>
</dbReference>
<evidence type="ECO:0000256" key="11">
    <source>
        <dbReference type="ARBA" id="ARBA00049489"/>
    </source>
</evidence>
<feature type="binding site" evidence="12 15">
    <location>
        <position position="413"/>
    </location>
    <ligand>
        <name>substrate</name>
    </ligand>
</feature>
<dbReference type="Proteomes" id="UP000194841">
    <property type="component" value="Unassembled WGS sequence"/>
</dbReference>
<dbReference type="GO" id="GO:0000105">
    <property type="term" value="P:L-histidine biosynthetic process"/>
    <property type="evidence" value="ECO:0007669"/>
    <property type="project" value="UniProtKB-UniRule"/>
</dbReference>
<evidence type="ECO:0000256" key="16">
    <source>
        <dbReference type="PIRSR" id="PIRSR000099-4"/>
    </source>
</evidence>
<accession>A0A244CRB6</accession>
<evidence type="ECO:0000256" key="8">
    <source>
        <dbReference type="ARBA" id="ARBA00023002"/>
    </source>
</evidence>
<comment type="caution">
    <text evidence="12">Lacks conserved residue(s) required for the propagation of feature annotation.</text>
</comment>
<feature type="active site" description="Proton acceptor" evidence="12 14">
    <location>
        <position position="325"/>
    </location>
</feature>
<keyword evidence="6 12" id="KW-0479">Metal-binding</keyword>
<dbReference type="FunFam" id="3.40.50.1980:FF:000001">
    <property type="entry name" value="Histidinol dehydrogenase"/>
    <property type="match status" value="1"/>
</dbReference>
<dbReference type="Pfam" id="PF00815">
    <property type="entry name" value="Histidinol_dh"/>
    <property type="match status" value="1"/>
</dbReference>
<dbReference type="InterPro" id="IPR012131">
    <property type="entry name" value="Hstdl_DH"/>
</dbReference>
<comment type="similarity">
    <text evidence="3 12 13 17">Belongs to the histidinol dehydrogenase family.</text>
</comment>
<comment type="catalytic activity">
    <reaction evidence="11 12">
        <text>L-histidinol + 2 NAD(+) + H2O = L-histidine + 2 NADH + 3 H(+)</text>
        <dbReference type="Rhea" id="RHEA:20641"/>
        <dbReference type="ChEBI" id="CHEBI:15377"/>
        <dbReference type="ChEBI" id="CHEBI:15378"/>
        <dbReference type="ChEBI" id="CHEBI:57540"/>
        <dbReference type="ChEBI" id="CHEBI:57595"/>
        <dbReference type="ChEBI" id="CHEBI:57699"/>
        <dbReference type="ChEBI" id="CHEBI:57945"/>
        <dbReference type="EC" id="1.1.1.23"/>
    </reaction>
</comment>
<dbReference type="NCBIfam" id="TIGR00069">
    <property type="entry name" value="hisD"/>
    <property type="match status" value="1"/>
</dbReference>
<comment type="caution">
    <text evidence="18">The sequence shown here is derived from an EMBL/GenBank/DDBJ whole genome shotgun (WGS) entry which is preliminary data.</text>
</comment>
<dbReference type="HAMAP" id="MF_01024">
    <property type="entry name" value="HisD"/>
    <property type="match status" value="1"/>
</dbReference>
<evidence type="ECO:0000256" key="7">
    <source>
        <dbReference type="ARBA" id="ARBA00022833"/>
    </source>
</evidence>
<feature type="binding site" evidence="12 16">
    <location>
        <position position="359"/>
    </location>
    <ligand>
        <name>Zn(2+)</name>
        <dbReference type="ChEBI" id="CHEBI:29105"/>
    </ligand>
</feature>
<keyword evidence="9 12" id="KW-0520">NAD</keyword>
<evidence type="ECO:0000256" key="9">
    <source>
        <dbReference type="ARBA" id="ARBA00023027"/>
    </source>
</evidence>
<dbReference type="SUPFAM" id="SSF53720">
    <property type="entry name" value="ALDH-like"/>
    <property type="match status" value="1"/>
</dbReference>
<evidence type="ECO:0000313" key="18">
    <source>
        <dbReference type="EMBL" id="OUL58118.1"/>
    </source>
</evidence>
<dbReference type="CDD" id="cd06572">
    <property type="entry name" value="Histidinol_dh"/>
    <property type="match status" value="1"/>
</dbReference>
<organism evidence="18 19">
    <name type="scientific">Pseudoalteromonas ulvae</name>
    <dbReference type="NCBI Taxonomy" id="107327"/>
    <lineage>
        <taxon>Bacteria</taxon>
        <taxon>Pseudomonadati</taxon>
        <taxon>Pseudomonadota</taxon>
        <taxon>Gammaproteobacteria</taxon>
        <taxon>Alteromonadales</taxon>
        <taxon>Pseudoalteromonadaceae</taxon>
        <taxon>Pseudoalteromonas</taxon>
    </lineage>
</organism>
<dbReference type="UniPathway" id="UPA00031">
    <property type="reaction ID" value="UER00014"/>
</dbReference>
<evidence type="ECO:0000256" key="3">
    <source>
        <dbReference type="ARBA" id="ARBA00010178"/>
    </source>
</evidence>
<dbReference type="PANTHER" id="PTHR21256">
    <property type="entry name" value="HISTIDINOL DEHYDROGENASE HDH"/>
    <property type="match status" value="1"/>
</dbReference>
<feature type="binding site" evidence="12 16">
    <location>
        <position position="258"/>
    </location>
    <ligand>
        <name>Zn(2+)</name>
        <dbReference type="ChEBI" id="CHEBI:29105"/>
    </ligand>
</feature>
<name>A0A244CRB6_PSEDV</name>
<dbReference type="EC" id="1.1.1.23" evidence="4 12"/>
<sequence length="432" mass="45907">MILWSEVSLTEQAALLTRPAVSQSEVILDATQQIITRVKENGDQALRELAAQFDQRDSARLQVPVDEIKQSGSLLSAQLKSAIEQAYANILAFHTAQQPTDIKLETTPGVICELKYQAIDAVGIYVPGGSAPLPSSVLMQGVLAQLSGATTVVLATPVKGQTPISPAILYAANLCGIETIIEAGGAGAIAAMAYGTETVPKVYKIFGPGNSFVTMAKQLVSQQVPGLAIDMPAGPSEVLVIADERADAQFIAADLLSQAEHGADSQVILLCNCAKIITQTEQAIEEQLTRLTRADTAKAALANSAFILVDSIEQAFEVSAKYGPEHLILQIDDAARYVALVKNAGSVFVGDYTPESAGDYASGTNHVLPTYGYSQVYSSLNLLDFYRTYTVQTISKTGLKTLSNAILPLAEAEGLDAHARAVSIRLERLNNE</sequence>
<feature type="binding site" evidence="12 15">
    <location>
        <position position="326"/>
    </location>
    <ligand>
        <name>substrate</name>
    </ligand>
</feature>
<evidence type="ECO:0000256" key="2">
    <source>
        <dbReference type="ARBA" id="ARBA00004940"/>
    </source>
</evidence>
<dbReference type="RefSeq" id="WP_086743424.1">
    <property type="nucleotide sequence ID" value="NZ_MWPV01000002.1"/>
</dbReference>
<comment type="cofactor">
    <cofactor evidence="12 16">
        <name>Zn(2+)</name>
        <dbReference type="ChEBI" id="CHEBI:29105"/>
    </cofactor>
    <text evidence="12 16">Binds 1 zinc ion per subunit.</text>
</comment>
<dbReference type="EMBL" id="MWPV01000002">
    <property type="protein sequence ID" value="OUL58118.1"/>
    <property type="molecule type" value="Genomic_DNA"/>
</dbReference>
<feature type="binding site" evidence="12 15">
    <location>
        <position position="418"/>
    </location>
    <ligand>
        <name>substrate</name>
    </ligand>
</feature>
<dbReference type="OrthoDB" id="9805269at2"/>
<comment type="function">
    <text evidence="1 12">Catalyzes the sequential NAD-dependent oxidations of L-histidinol to L-histidinaldehyde and then to L-histidine.</text>
</comment>
<protein>
    <recommendedName>
        <fullName evidence="4 12">Histidinol dehydrogenase</fullName>
        <shortName evidence="12">HDH</shortName>
        <ecNumber evidence="4 12">1.1.1.23</ecNumber>
    </recommendedName>
</protein>
<keyword evidence="19" id="KW-1185">Reference proteome</keyword>
<evidence type="ECO:0000256" key="12">
    <source>
        <dbReference type="HAMAP-Rule" id="MF_01024"/>
    </source>
</evidence>
<comment type="pathway">
    <text evidence="2 12">Amino-acid biosynthesis; L-histidine biosynthesis; L-histidine from 5-phospho-alpha-D-ribose 1-diphosphate: step 9/9.</text>
</comment>
<dbReference type="FunFam" id="1.20.5.1300:FF:000001">
    <property type="entry name" value="Histidine biosynthesis trifunctional protein"/>
    <property type="match status" value="1"/>
</dbReference>
<dbReference type="GO" id="GO:0005829">
    <property type="term" value="C:cytosol"/>
    <property type="evidence" value="ECO:0007669"/>
    <property type="project" value="TreeGrafter"/>
</dbReference>
<keyword evidence="7 12" id="KW-0862">Zinc</keyword>
<reference evidence="18 19" key="1">
    <citation type="submission" date="2017-02" db="EMBL/GenBank/DDBJ databases">
        <title>Pseudoalteromonas ulvae TC14 Genome.</title>
        <authorList>
            <person name="Molmeret M."/>
        </authorList>
    </citation>
    <scope>NUCLEOTIDE SEQUENCE [LARGE SCALE GENOMIC DNA]</scope>
    <source>
        <strain evidence="18">TC14</strain>
    </source>
</reference>
<feature type="binding site" evidence="12 15">
    <location>
        <position position="258"/>
    </location>
    <ligand>
        <name>substrate</name>
    </ligand>
</feature>